<dbReference type="EMBL" id="CP054139">
    <property type="protein sequence ID" value="QKJ32305.1"/>
    <property type="molecule type" value="Genomic_DNA"/>
</dbReference>
<accession>A0A7D4QCH5</accession>
<dbReference type="AlphaFoldDB" id="A0A7D4QCH5"/>
<proteinExistence type="predicted"/>
<evidence type="ECO:0000313" key="2">
    <source>
        <dbReference type="Proteomes" id="UP000505355"/>
    </source>
</evidence>
<sequence length="235" mass="25881">MKRNNILKWQYALLAVLAVATLSSCTLFGLKKQTDFHRRTDDTVDAHINMTAWAYIKSRGLQSPVKADTPFALFQRVIIYSGIDTNEYIKPGRTFIFPNAASCKAVWAAFTTATNAVGKKWQDYPKTDLKNYLSYLIIDGQYSHYNLPIADVDMKTLAPAGTYTAVPPAFQIKNLATYPNATSVMRMKVLNSSPSNTSDYPLIINGTNTVITSDILATNGVIQVVSTAVSPAIVQ</sequence>
<keyword evidence="2" id="KW-1185">Reference proteome</keyword>
<protein>
    <submittedName>
        <fullName evidence="1">Fasciclin domain-containing protein</fullName>
    </submittedName>
</protein>
<dbReference type="Gene3D" id="2.30.180.10">
    <property type="entry name" value="FAS1 domain"/>
    <property type="match status" value="1"/>
</dbReference>
<organism evidence="1 2">
    <name type="scientific">Mucilaginibacter mali</name>
    <dbReference type="NCBI Taxonomy" id="2740462"/>
    <lineage>
        <taxon>Bacteria</taxon>
        <taxon>Pseudomonadati</taxon>
        <taxon>Bacteroidota</taxon>
        <taxon>Sphingobacteriia</taxon>
        <taxon>Sphingobacteriales</taxon>
        <taxon>Sphingobacteriaceae</taxon>
        <taxon>Mucilaginibacter</taxon>
    </lineage>
</organism>
<dbReference type="KEGG" id="mmab:HQ865_21925"/>
<dbReference type="PROSITE" id="PS51257">
    <property type="entry name" value="PROKAR_LIPOPROTEIN"/>
    <property type="match status" value="1"/>
</dbReference>
<gene>
    <name evidence="1" type="ORF">HQ865_21925</name>
</gene>
<evidence type="ECO:0000313" key="1">
    <source>
        <dbReference type="EMBL" id="QKJ32305.1"/>
    </source>
</evidence>
<dbReference type="InterPro" id="IPR036378">
    <property type="entry name" value="FAS1_dom_sf"/>
</dbReference>
<dbReference type="RefSeq" id="WP_173416955.1">
    <property type="nucleotide sequence ID" value="NZ_CP054139.1"/>
</dbReference>
<dbReference type="Proteomes" id="UP000505355">
    <property type="component" value="Chromosome"/>
</dbReference>
<name>A0A7D4QCH5_9SPHI</name>
<reference evidence="1 2" key="1">
    <citation type="submission" date="2020-05" db="EMBL/GenBank/DDBJ databases">
        <title>Mucilaginibacter mali sp. nov.</title>
        <authorList>
            <person name="Kim H.S."/>
            <person name="Lee K.C."/>
            <person name="Suh M.K."/>
            <person name="Kim J.-S."/>
            <person name="Han K.-I."/>
            <person name="Eom M.K."/>
            <person name="Shin Y.K."/>
            <person name="Lee J.-S."/>
        </authorList>
    </citation>
    <scope>NUCLEOTIDE SEQUENCE [LARGE SCALE GENOMIC DNA]</scope>
    <source>
        <strain evidence="1 2">G2-14</strain>
    </source>
</reference>